<comment type="caution">
    <text evidence="6">The sequence shown here is derived from an EMBL/GenBank/DDBJ whole genome shotgun (WGS) entry which is preliminary data.</text>
</comment>
<evidence type="ECO:0000256" key="1">
    <source>
        <dbReference type="ARBA" id="ARBA00022722"/>
    </source>
</evidence>
<dbReference type="PROSITE" id="PS50830">
    <property type="entry name" value="TNASE_3"/>
    <property type="match status" value="1"/>
</dbReference>
<dbReference type="Proteomes" id="UP001159387">
    <property type="component" value="Unassembled WGS sequence"/>
</dbReference>
<keyword evidence="4" id="KW-0732">Signal</keyword>
<dbReference type="GO" id="GO:0004519">
    <property type="term" value="F:endonuclease activity"/>
    <property type="evidence" value="ECO:0007669"/>
    <property type="project" value="UniProtKB-KW"/>
</dbReference>
<reference evidence="6 7" key="1">
    <citation type="journal article" date="2023" name="J. Phycol.">
        <title>Chrysosporum ovalisporum is synonymous with the true-branching cyanobacterium Umezakia natans (Nostocales/Aphanizomenonaceae).</title>
        <authorList>
            <person name="McGregor G.B."/>
            <person name="Sendall B.C."/>
            <person name="Niiyama Y."/>
            <person name="Tuji A."/>
            <person name="Willis A."/>
        </authorList>
    </citation>
    <scope>NUCLEOTIDE SEQUENCE [LARGE SCALE GENOMIC DNA]</scope>
    <source>
        <strain evidence="6 7">ANA360D</strain>
    </source>
</reference>
<dbReference type="SUPFAM" id="SSF50199">
    <property type="entry name" value="Staphylococcal nuclease"/>
    <property type="match status" value="1"/>
</dbReference>
<evidence type="ECO:0000313" key="7">
    <source>
        <dbReference type="Proteomes" id="UP001159387"/>
    </source>
</evidence>
<organism evidence="6 7">
    <name type="scientific">Chrysosporum bergii ANA360D</name>
    <dbReference type="NCBI Taxonomy" id="617107"/>
    <lineage>
        <taxon>Bacteria</taxon>
        <taxon>Bacillati</taxon>
        <taxon>Cyanobacteriota</taxon>
        <taxon>Cyanophyceae</taxon>
        <taxon>Nostocales</taxon>
        <taxon>Nodulariaceae</taxon>
        <taxon>Chrysosporum</taxon>
    </lineage>
</organism>
<keyword evidence="1" id="KW-0540">Nuclease</keyword>
<keyword evidence="2" id="KW-0255">Endonuclease</keyword>
<dbReference type="PANTHER" id="PTHR12302">
    <property type="entry name" value="EBNA2 BINDING PROTEIN P100"/>
    <property type="match status" value="1"/>
</dbReference>
<dbReference type="PANTHER" id="PTHR12302:SF3">
    <property type="entry name" value="SERINE_THREONINE-PROTEIN KINASE 31"/>
    <property type="match status" value="1"/>
</dbReference>
<protein>
    <submittedName>
        <fullName evidence="6">Thermonuclease family protein</fullName>
    </submittedName>
</protein>
<dbReference type="SMART" id="SM00318">
    <property type="entry name" value="SNc"/>
    <property type="match status" value="1"/>
</dbReference>
<gene>
    <name evidence="6" type="ORF">NWP17_08170</name>
</gene>
<accession>A0AA43GRP8</accession>
<dbReference type="InterPro" id="IPR016071">
    <property type="entry name" value="Staphylococal_nuclease_OB-fold"/>
</dbReference>
<evidence type="ECO:0000259" key="5">
    <source>
        <dbReference type="PROSITE" id="PS50830"/>
    </source>
</evidence>
<proteinExistence type="predicted"/>
<feature type="signal peptide" evidence="4">
    <location>
        <begin position="1"/>
        <end position="24"/>
    </location>
</feature>
<dbReference type="Pfam" id="PF00565">
    <property type="entry name" value="SNase"/>
    <property type="match status" value="1"/>
</dbReference>
<evidence type="ECO:0000256" key="3">
    <source>
        <dbReference type="ARBA" id="ARBA00022801"/>
    </source>
</evidence>
<evidence type="ECO:0000256" key="4">
    <source>
        <dbReference type="SAM" id="SignalP"/>
    </source>
</evidence>
<dbReference type="RefSeq" id="WP_280654414.1">
    <property type="nucleotide sequence ID" value="NZ_JANQDH010000051.1"/>
</dbReference>
<dbReference type="AlphaFoldDB" id="A0AA43GRP8"/>
<dbReference type="PROSITE" id="PS51257">
    <property type="entry name" value="PROKAR_LIPOPROTEIN"/>
    <property type="match status" value="1"/>
</dbReference>
<sequence>MLFAHKPTHLICFLCLLLLSSCQANDYTVGNQVEVKVTRVVSGQTLEVLGIPPQPNLAARVRLIGIDAPDFRQLPWADESKEVLAELIGEPEKSVILEFDLEAKDKTGRTLAYVWKDNRLLNEEIVKKGYALFVGRSPNHKYDRRLEQAQQWARLMGKGIWNPEKPMRLSPSEFRRQKL</sequence>
<feature type="chain" id="PRO_5041292714" evidence="4">
    <location>
        <begin position="25"/>
        <end position="179"/>
    </location>
</feature>
<name>A0AA43GRP8_9CYAN</name>
<dbReference type="EMBL" id="JANQDH010000051">
    <property type="protein sequence ID" value="MDH6060412.1"/>
    <property type="molecule type" value="Genomic_DNA"/>
</dbReference>
<keyword evidence="3" id="KW-0378">Hydrolase</keyword>
<dbReference type="GO" id="GO:0016787">
    <property type="term" value="F:hydrolase activity"/>
    <property type="evidence" value="ECO:0007669"/>
    <property type="project" value="UniProtKB-KW"/>
</dbReference>
<keyword evidence="7" id="KW-1185">Reference proteome</keyword>
<dbReference type="InterPro" id="IPR035437">
    <property type="entry name" value="SNase_OB-fold_sf"/>
</dbReference>
<evidence type="ECO:0000313" key="6">
    <source>
        <dbReference type="EMBL" id="MDH6060412.1"/>
    </source>
</evidence>
<feature type="domain" description="TNase-like" evidence="5">
    <location>
        <begin position="31"/>
        <end position="163"/>
    </location>
</feature>
<evidence type="ECO:0000256" key="2">
    <source>
        <dbReference type="ARBA" id="ARBA00022759"/>
    </source>
</evidence>
<dbReference type="Gene3D" id="2.40.50.90">
    <property type="match status" value="1"/>
</dbReference>